<keyword evidence="3" id="KW-0472">Membrane</keyword>
<keyword evidence="3" id="KW-1133">Transmembrane helix</keyword>
<dbReference type="InterPro" id="IPR036457">
    <property type="entry name" value="PPM-type-like_dom_sf"/>
</dbReference>
<gene>
    <name evidence="5" type="ORF">SAMN02787118_104262</name>
</gene>
<evidence type="ECO:0000256" key="2">
    <source>
        <dbReference type="SAM" id="MobiDB-lite"/>
    </source>
</evidence>
<dbReference type="InterPro" id="IPR001932">
    <property type="entry name" value="PPM-type_phosphatase-like_dom"/>
</dbReference>
<accession>A0A1I2GI22</accession>
<evidence type="ECO:0000256" key="3">
    <source>
        <dbReference type="SAM" id="Phobius"/>
    </source>
</evidence>
<protein>
    <submittedName>
        <fullName evidence="5">Stage II sporulation protein E (SpoIIE)</fullName>
    </submittedName>
</protein>
<dbReference type="SUPFAM" id="SSF81606">
    <property type="entry name" value="PP2C-like"/>
    <property type="match status" value="1"/>
</dbReference>
<name>A0A1I2GI22_9ACTN</name>
<dbReference type="Proteomes" id="UP000181942">
    <property type="component" value="Unassembled WGS sequence"/>
</dbReference>
<dbReference type="PANTHER" id="PTHR43156:SF2">
    <property type="entry name" value="STAGE II SPORULATION PROTEIN E"/>
    <property type="match status" value="1"/>
</dbReference>
<dbReference type="GO" id="GO:0016791">
    <property type="term" value="F:phosphatase activity"/>
    <property type="evidence" value="ECO:0007669"/>
    <property type="project" value="TreeGrafter"/>
</dbReference>
<dbReference type="Gene3D" id="3.60.40.10">
    <property type="entry name" value="PPM-type phosphatase domain"/>
    <property type="match status" value="1"/>
</dbReference>
<organism evidence="5 6">
    <name type="scientific">Streptomyces mirabilis</name>
    <dbReference type="NCBI Taxonomy" id="68239"/>
    <lineage>
        <taxon>Bacteria</taxon>
        <taxon>Bacillati</taxon>
        <taxon>Actinomycetota</taxon>
        <taxon>Actinomycetes</taxon>
        <taxon>Kitasatosporales</taxon>
        <taxon>Streptomycetaceae</taxon>
        <taxon>Streptomyces</taxon>
    </lineage>
</organism>
<dbReference type="PANTHER" id="PTHR43156">
    <property type="entry name" value="STAGE II SPORULATION PROTEIN E-RELATED"/>
    <property type="match status" value="1"/>
</dbReference>
<dbReference type="SMART" id="SM00331">
    <property type="entry name" value="PP2C_SIG"/>
    <property type="match status" value="1"/>
</dbReference>
<evidence type="ECO:0000313" key="5">
    <source>
        <dbReference type="EMBL" id="SFF17514.1"/>
    </source>
</evidence>
<dbReference type="AlphaFoldDB" id="A0A1I2GI22"/>
<dbReference type="OrthoDB" id="5177934at2"/>
<sequence>MIRIKAGAPRRATSRTNSRGPARVGLRARPRGSGLRAGLVRAVSRGRPRVRLARTVHGGGPPDGLDRTVRRAERRTLRRVLSLGLPTAWGAIAITYKMTCPLSPRDGLEARIVTSAVFFAVGTGLILHVRGALLRELRQIRKVAGAAQSVLLRPLPPRIDGLNIAAAQLSADHGANIGGDLYEVIATEHGVRVVMGDVRGHGLGAIGTVAAVLGSFREAVHDEPELACVLRRLERALARHLRERAHAEHPSAGPDPDSPVAEEFVTVLLLEIRRDGEVYALNCGHPSPYRLGTGRVEPLTGAEPLPPLGLFPLPAELAATRCGRLLPGEALFLHTDGVEDARDQRGCFFPLPATLSRAVRVQPFSPQSVLRTVLTDLLRHSGGRPADDVAVLILRNDRSPLASTQQGHSVAEQVTRAPGF</sequence>
<feature type="domain" description="PPM-type phosphatase" evidence="4">
    <location>
        <begin position="159"/>
        <end position="396"/>
    </location>
</feature>
<keyword evidence="3" id="KW-0812">Transmembrane</keyword>
<evidence type="ECO:0000313" key="6">
    <source>
        <dbReference type="Proteomes" id="UP000181942"/>
    </source>
</evidence>
<feature type="transmembrane region" description="Helical" evidence="3">
    <location>
        <begin position="110"/>
        <end position="133"/>
    </location>
</feature>
<feature type="region of interest" description="Disordered" evidence="2">
    <location>
        <begin position="1"/>
        <end position="28"/>
    </location>
</feature>
<feature type="transmembrane region" description="Helical" evidence="3">
    <location>
        <begin position="80"/>
        <end position="98"/>
    </location>
</feature>
<dbReference type="Pfam" id="PF07228">
    <property type="entry name" value="SpoIIE"/>
    <property type="match status" value="1"/>
</dbReference>
<evidence type="ECO:0000259" key="4">
    <source>
        <dbReference type="SMART" id="SM00331"/>
    </source>
</evidence>
<proteinExistence type="predicted"/>
<dbReference type="InterPro" id="IPR052016">
    <property type="entry name" value="Bact_Sigma-Reg"/>
</dbReference>
<reference evidence="5 6" key="1">
    <citation type="submission" date="2016-10" db="EMBL/GenBank/DDBJ databases">
        <authorList>
            <person name="de Groot N.N."/>
        </authorList>
    </citation>
    <scope>NUCLEOTIDE SEQUENCE [LARGE SCALE GENOMIC DNA]</scope>
    <source>
        <strain evidence="5 6">OK461</strain>
    </source>
</reference>
<evidence type="ECO:0000256" key="1">
    <source>
        <dbReference type="ARBA" id="ARBA00022801"/>
    </source>
</evidence>
<keyword evidence="1" id="KW-0378">Hydrolase</keyword>
<dbReference type="EMBL" id="FONR01000004">
    <property type="protein sequence ID" value="SFF17514.1"/>
    <property type="molecule type" value="Genomic_DNA"/>
</dbReference>